<comment type="caution">
    <text evidence="2">The sequence shown here is derived from an EMBL/GenBank/DDBJ whole genome shotgun (WGS) entry which is preliminary data.</text>
</comment>
<evidence type="ECO:0000313" key="2">
    <source>
        <dbReference type="EMBL" id="GBM22004.1"/>
    </source>
</evidence>
<dbReference type="AlphaFoldDB" id="A0A4Y2E2A4"/>
<accession>A0A4Y2E2A4</accession>
<evidence type="ECO:0000313" key="3">
    <source>
        <dbReference type="Proteomes" id="UP000499080"/>
    </source>
</evidence>
<feature type="region of interest" description="Disordered" evidence="1">
    <location>
        <begin position="35"/>
        <end position="62"/>
    </location>
</feature>
<keyword evidence="3" id="KW-1185">Reference proteome</keyword>
<gene>
    <name evidence="2" type="ORF">AVEN_263850_1</name>
</gene>
<feature type="compositionally biased region" description="Basic and acidic residues" evidence="1">
    <location>
        <begin position="46"/>
        <end position="62"/>
    </location>
</feature>
<sequence>MYSQHMGFLAAHKKQTQGRQPLKESSLAYRQKMEEIKPEAGSGWEGKTERRPDPWVPRDRDTLTHLMKVSPSRGGEEMTLSFSRALRIFIQNPTKLIQPLSFRALIGLQVEEHSGMKEGSRHREMPE</sequence>
<feature type="region of interest" description="Disordered" evidence="1">
    <location>
        <begin position="1"/>
        <end position="23"/>
    </location>
</feature>
<evidence type="ECO:0000256" key="1">
    <source>
        <dbReference type="SAM" id="MobiDB-lite"/>
    </source>
</evidence>
<dbReference type="EMBL" id="BGPR01000471">
    <property type="protein sequence ID" value="GBM22004.1"/>
    <property type="molecule type" value="Genomic_DNA"/>
</dbReference>
<organism evidence="2 3">
    <name type="scientific">Araneus ventricosus</name>
    <name type="common">Orbweaver spider</name>
    <name type="synonym">Epeira ventricosa</name>
    <dbReference type="NCBI Taxonomy" id="182803"/>
    <lineage>
        <taxon>Eukaryota</taxon>
        <taxon>Metazoa</taxon>
        <taxon>Ecdysozoa</taxon>
        <taxon>Arthropoda</taxon>
        <taxon>Chelicerata</taxon>
        <taxon>Arachnida</taxon>
        <taxon>Araneae</taxon>
        <taxon>Araneomorphae</taxon>
        <taxon>Entelegynae</taxon>
        <taxon>Araneoidea</taxon>
        <taxon>Araneidae</taxon>
        <taxon>Araneus</taxon>
    </lineage>
</organism>
<name>A0A4Y2E2A4_ARAVE</name>
<reference evidence="2 3" key="1">
    <citation type="journal article" date="2019" name="Sci. Rep.">
        <title>Orb-weaving spider Araneus ventricosus genome elucidates the spidroin gene catalogue.</title>
        <authorList>
            <person name="Kono N."/>
            <person name="Nakamura H."/>
            <person name="Ohtoshi R."/>
            <person name="Moran D.A.P."/>
            <person name="Shinohara A."/>
            <person name="Yoshida Y."/>
            <person name="Fujiwara M."/>
            <person name="Mori M."/>
            <person name="Tomita M."/>
            <person name="Arakawa K."/>
        </authorList>
    </citation>
    <scope>NUCLEOTIDE SEQUENCE [LARGE SCALE GENOMIC DNA]</scope>
</reference>
<proteinExistence type="predicted"/>
<dbReference type="Proteomes" id="UP000499080">
    <property type="component" value="Unassembled WGS sequence"/>
</dbReference>
<protein>
    <submittedName>
        <fullName evidence="2">Uncharacterized protein</fullName>
    </submittedName>
</protein>